<dbReference type="HOGENOM" id="CLU_1619699_0_0_1"/>
<dbReference type="Proteomes" id="UP000054217">
    <property type="component" value="Unassembled WGS sequence"/>
</dbReference>
<reference evidence="3" key="2">
    <citation type="submission" date="2015-01" db="EMBL/GenBank/DDBJ databases">
        <title>Evolutionary Origins and Diversification of the Mycorrhizal Mutualists.</title>
        <authorList>
            <consortium name="DOE Joint Genome Institute"/>
            <consortium name="Mycorrhizal Genomics Consortium"/>
            <person name="Kohler A."/>
            <person name="Kuo A."/>
            <person name="Nagy L.G."/>
            <person name="Floudas D."/>
            <person name="Copeland A."/>
            <person name="Barry K.W."/>
            <person name="Cichocki N."/>
            <person name="Veneault-Fourrey C."/>
            <person name="LaButti K."/>
            <person name="Lindquist E.A."/>
            <person name="Lipzen A."/>
            <person name="Lundell T."/>
            <person name="Morin E."/>
            <person name="Murat C."/>
            <person name="Riley R."/>
            <person name="Ohm R."/>
            <person name="Sun H."/>
            <person name="Tunlid A."/>
            <person name="Henrissat B."/>
            <person name="Grigoriev I.V."/>
            <person name="Hibbett D.S."/>
            <person name="Martin F."/>
        </authorList>
    </citation>
    <scope>NUCLEOTIDE SEQUENCE [LARGE SCALE GENOMIC DNA]</scope>
    <source>
        <strain evidence="3">Marx 270</strain>
    </source>
</reference>
<evidence type="ECO:0000313" key="2">
    <source>
        <dbReference type="EMBL" id="KIO09256.1"/>
    </source>
</evidence>
<proteinExistence type="predicted"/>
<evidence type="ECO:0000313" key="3">
    <source>
        <dbReference type="Proteomes" id="UP000054217"/>
    </source>
</evidence>
<dbReference type="AlphaFoldDB" id="A0A0C3PKQ7"/>
<protein>
    <submittedName>
        <fullName evidence="2">Uncharacterized protein</fullName>
    </submittedName>
</protein>
<reference evidence="2 3" key="1">
    <citation type="submission" date="2014-04" db="EMBL/GenBank/DDBJ databases">
        <authorList>
            <consortium name="DOE Joint Genome Institute"/>
            <person name="Kuo A."/>
            <person name="Kohler A."/>
            <person name="Costa M.D."/>
            <person name="Nagy L.G."/>
            <person name="Floudas D."/>
            <person name="Copeland A."/>
            <person name="Barry K.W."/>
            <person name="Cichocki N."/>
            <person name="Veneault-Fourrey C."/>
            <person name="LaButti K."/>
            <person name="Lindquist E.A."/>
            <person name="Lipzen A."/>
            <person name="Lundell T."/>
            <person name="Morin E."/>
            <person name="Murat C."/>
            <person name="Sun H."/>
            <person name="Tunlid A."/>
            <person name="Henrissat B."/>
            <person name="Grigoriev I.V."/>
            <person name="Hibbett D.S."/>
            <person name="Martin F."/>
            <person name="Nordberg H.P."/>
            <person name="Cantor M.N."/>
            <person name="Hua S.X."/>
        </authorList>
    </citation>
    <scope>NUCLEOTIDE SEQUENCE [LARGE SCALE GENOMIC DNA]</scope>
    <source>
        <strain evidence="2 3">Marx 270</strain>
    </source>
</reference>
<keyword evidence="3" id="KW-1185">Reference proteome</keyword>
<evidence type="ECO:0000256" key="1">
    <source>
        <dbReference type="SAM" id="MobiDB-lite"/>
    </source>
</evidence>
<organism evidence="2 3">
    <name type="scientific">Pisolithus tinctorius Marx 270</name>
    <dbReference type="NCBI Taxonomy" id="870435"/>
    <lineage>
        <taxon>Eukaryota</taxon>
        <taxon>Fungi</taxon>
        <taxon>Dikarya</taxon>
        <taxon>Basidiomycota</taxon>
        <taxon>Agaricomycotina</taxon>
        <taxon>Agaricomycetes</taxon>
        <taxon>Agaricomycetidae</taxon>
        <taxon>Boletales</taxon>
        <taxon>Sclerodermatineae</taxon>
        <taxon>Pisolithaceae</taxon>
        <taxon>Pisolithus</taxon>
    </lineage>
</organism>
<sequence>MDARATEADWLSISCWQDQLQSQIDALVHGAAQFIRNDWQVNSRQRPRSIAPFNRDSNDETDDPFLPDHPGHQQVSNVPLPSYIRVQYFYDIGLSSLVEQEIDLRQGQENDALHELHLALVDKAVIFHTDVWKGGNYKMTTWAWGQISNAEAMVQQHAAIYHQC</sequence>
<dbReference type="EMBL" id="KN831955">
    <property type="protein sequence ID" value="KIO09256.1"/>
    <property type="molecule type" value="Genomic_DNA"/>
</dbReference>
<dbReference type="STRING" id="870435.A0A0C3PKQ7"/>
<accession>A0A0C3PKQ7</accession>
<dbReference type="InParanoid" id="A0A0C3PKQ7"/>
<dbReference type="OrthoDB" id="2682300at2759"/>
<feature type="region of interest" description="Disordered" evidence="1">
    <location>
        <begin position="46"/>
        <end position="76"/>
    </location>
</feature>
<gene>
    <name evidence="2" type="ORF">M404DRAFT_132320</name>
</gene>
<name>A0A0C3PKQ7_PISTI</name>